<sequence length="170" mass="18085">MDPNYRFVQKVGGVVGGAVAGNYIDRVSGGKGTAGGVVGAIVGGALVAGSQTSAVQSQSSGWWECKPGYGQVWEKQRNGKAVPACKEGVPQTPRPVQQTAQYDNQYSNNPGVLGAAQRGAADRRAMEQKAAERNAYCSQNPYSCSRGYGRHNYAGSYNDYVRGSSNIQWR</sequence>
<name>A0A1G2SG23_9BACT</name>
<organism evidence="1 2">
    <name type="scientific">Candidatus Yonathbacteria bacterium RIFCSPLOWO2_01_FULL_47_33b</name>
    <dbReference type="NCBI Taxonomy" id="1802727"/>
    <lineage>
        <taxon>Bacteria</taxon>
        <taxon>Candidatus Yonathiibacteriota</taxon>
    </lineage>
</organism>
<protein>
    <recommendedName>
        <fullName evidence="3">Glycine zipper 2TM domain-containing protein</fullName>
    </recommendedName>
</protein>
<dbReference type="AlphaFoldDB" id="A0A1G2SG23"/>
<accession>A0A1G2SG23</accession>
<evidence type="ECO:0008006" key="3">
    <source>
        <dbReference type="Google" id="ProtNLM"/>
    </source>
</evidence>
<dbReference type="EMBL" id="MHUW01000008">
    <property type="protein sequence ID" value="OHA83983.1"/>
    <property type="molecule type" value="Genomic_DNA"/>
</dbReference>
<dbReference type="Proteomes" id="UP000177987">
    <property type="component" value="Unassembled WGS sequence"/>
</dbReference>
<reference evidence="1 2" key="1">
    <citation type="journal article" date="2016" name="Nat. Commun.">
        <title>Thousands of microbial genomes shed light on interconnected biogeochemical processes in an aquifer system.</title>
        <authorList>
            <person name="Anantharaman K."/>
            <person name="Brown C.T."/>
            <person name="Hug L.A."/>
            <person name="Sharon I."/>
            <person name="Castelle C.J."/>
            <person name="Probst A.J."/>
            <person name="Thomas B.C."/>
            <person name="Singh A."/>
            <person name="Wilkins M.J."/>
            <person name="Karaoz U."/>
            <person name="Brodie E.L."/>
            <person name="Williams K.H."/>
            <person name="Hubbard S.S."/>
            <person name="Banfield J.F."/>
        </authorList>
    </citation>
    <scope>NUCLEOTIDE SEQUENCE [LARGE SCALE GENOMIC DNA]</scope>
</reference>
<proteinExistence type="predicted"/>
<gene>
    <name evidence="1" type="ORF">A2937_00495</name>
</gene>
<evidence type="ECO:0000313" key="1">
    <source>
        <dbReference type="EMBL" id="OHA83983.1"/>
    </source>
</evidence>
<evidence type="ECO:0000313" key="2">
    <source>
        <dbReference type="Proteomes" id="UP000177987"/>
    </source>
</evidence>
<comment type="caution">
    <text evidence="1">The sequence shown here is derived from an EMBL/GenBank/DDBJ whole genome shotgun (WGS) entry which is preliminary data.</text>
</comment>